<dbReference type="EMBL" id="KZ805525">
    <property type="protein sequence ID" value="PVH94672.1"/>
    <property type="molecule type" value="Genomic_DNA"/>
</dbReference>
<dbReference type="PROSITE" id="PS50850">
    <property type="entry name" value="MFS"/>
    <property type="match status" value="1"/>
</dbReference>
<dbReference type="Proteomes" id="UP000244855">
    <property type="component" value="Unassembled WGS sequence"/>
</dbReference>
<reference evidence="12 13" key="1">
    <citation type="journal article" date="2018" name="Sci. Rep.">
        <title>Comparative genomics provides insights into the lifestyle and reveals functional heterogeneity of dark septate endophytic fungi.</title>
        <authorList>
            <person name="Knapp D.G."/>
            <person name="Nemeth J.B."/>
            <person name="Barry K."/>
            <person name="Hainaut M."/>
            <person name="Henrissat B."/>
            <person name="Johnson J."/>
            <person name="Kuo A."/>
            <person name="Lim J.H.P."/>
            <person name="Lipzen A."/>
            <person name="Nolan M."/>
            <person name="Ohm R.A."/>
            <person name="Tamas L."/>
            <person name="Grigoriev I.V."/>
            <person name="Spatafora J.W."/>
            <person name="Nagy L.G."/>
            <person name="Kovacs G.M."/>
        </authorList>
    </citation>
    <scope>NUCLEOTIDE SEQUENCE [LARGE SCALE GENOMIC DNA]</scope>
    <source>
        <strain evidence="12 13">DSE2036</strain>
    </source>
</reference>
<evidence type="ECO:0000256" key="5">
    <source>
        <dbReference type="ARBA" id="ARBA00022911"/>
    </source>
</evidence>
<feature type="transmembrane region" description="Helical" evidence="10">
    <location>
        <begin position="460"/>
        <end position="478"/>
    </location>
</feature>
<feature type="transmembrane region" description="Helical" evidence="10">
    <location>
        <begin position="194"/>
        <end position="216"/>
    </location>
</feature>
<sequence>MWKSLKPKERPGEDDTPREMYGWRPYALSFSASWASAMYGYDSAFIGGTLNLPSFQREFGLATATPAAKANLSSNIVSTFQGGAFFGCAFAFFLAEKYGRKPIIMLSAAVFMVGALLQMFGRLDLLYAGRVFTGLGVGSSAMILPIYVSECSPPVIRGRLVGVFEIMLQVALVFGFWVNYGVNKNISPEGNKQWHIPVAVQFVPAGLLIITMFPMIESPRWLASNGRTSQAAKALSWVRNLPVDHPYVIKELSAVEMAVNHELESTGSGRGWRQIGQELFQKGVRGRIILSLTMMVFQNFTGINAINYYSPTIFRAIGFTGTSNGLLATGIFGIVKMAATMLYAFLLVDKLGRRKLLLIGGAGAGLAMFYLAGYSQISGSFDRTPPLDSGAKTAVAMVYIYALFYGFSWNGIPWLFCSEILPTRVRTAGMAFCVCVQWLTQFVVVYSLPHMVLGIKYGTFLFFGACTVLAIGFAWVFVPETKGVQLEDMDLIFGEGVSVFAGSARGNYEGAVRARAVLGREKAEGILEEVEEKV</sequence>
<evidence type="ECO:0000256" key="3">
    <source>
        <dbReference type="ARBA" id="ARBA00022448"/>
    </source>
</evidence>
<keyword evidence="13" id="KW-1185">Reference proteome</keyword>
<comment type="subcellular location">
    <subcellularLocation>
        <location evidence="1">Membrane</location>
        <topology evidence="1">Multi-pass membrane protein</topology>
    </subcellularLocation>
</comment>
<feature type="transmembrane region" description="Helical" evidence="10">
    <location>
        <begin position="326"/>
        <end position="348"/>
    </location>
</feature>
<evidence type="ECO:0000256" key="6">
    <source>
        <dbReference type="ARBA" id="ARBA00022989"/>
    </source>
</evidence>
<dbReference type="SUPFAM" id="SSF103473">
    <property type="entry name" value="MFS general substrate transporter"/>
    <property type="match status" value="1"/>
</dbReference>
<dbReference type="GO" id="GO:0005351">
    <property type="term" value="F:carbohydrate:proton symporter activity"/>
    <property type="evidence" value="ECO:0007669"/>
    <property type="project" value="TreeGrafter"/>
</dbReference>
<keyword evidence="4 10" id="KW-0812">Transmembrane</keyword>
<organism evidence="12 13">
    <name type="scientific">Periconia macrospinosa</name>
    <dbReference type="NCBI Taxonomy" id="97972"/>
    <lineage>
        <taxon>Eukaryota</taxon>
        <taxon>Fungi</taxon>
        <taxon>Dikarya</taxon>
        <taxon>Ascomycota</taxon>
        <taxon>Pezizomycotina</taxon>
        <taxon>Dothideomycetes</taxon>
        <taxon>Pleosporomycetidae</taxon>
        <taxon>Pleosporales</taxon>
        <taxon>Massarineae</taxon>
        <taxon>Periconiaceae</taxon>
        <taxon>Periconia</taxon>
    </lineage>
</organism>
<proteinExistence type="inferred from homology"/>
<evidence type="ECO:0000313" key="12">
    <source>
        <dbReference type="EMBL" id="PVH94672.1"/>
    </source>
</evidence>
<feature type="transmembrane region" description="Helical" evidence="10">
    <location>
        <begin position="288"/>
        <end position="306"/>
    </location>
</feature>
<accession>A0A2V1D9C3</accession>
<evidence type="ECO:0000256" key="10">
    <source>
        <dbReference type="SAM" id="Phobius"/>
    </source>
</evidence>
<dbReference type="NCBIfam" id="TIGR00879">
    <property type="entry name" value="SP"/>
    <property type="match status" value="1"/>
</dbReference>
<dbReference type="PRINTS" id="PR00171">
    <property type="entry name" value="SUGRTRNSPORT"/>
</dbReference>
<dbReference type="InterPro" id="IPR005828">
    <property type="entry name" value="MFS_sugar_transport-like"/>
</dbReference>
<dbReference type="InterPro" id="IPR036259">
    <property type="entry name" value="MFS_trans_sf"/>
</dbReference>
<feature type="transmembrane region" description="Helical" evidence="10">
    <location>
        <begin position="160"/>
        <end position="182"/>
    </location>
</feature>
<evidence type="ECO:0000256" key="8">
    <source>
        <dbReference type="ARBA" id="ARBA00043213"/>
    </source>
</evidence>
<dbReference type="InterPro" id="IPR020846">
    <property type="entry name" value="MFS_dom"/>
</dbReference>
<dbReference type="Gene3D" id="1.20.1250.20">
    <property type="entry name" value="MFS general substrate transporter like domains"/>
    <property type="match status" value="2"/>
</dbReference>
<gene>
    <name evidence="12" type="ORF">DM02DRAFT_538982</name>
</gene>
<dbReference type="PROSITE" id="PS00216">
    <property type="entry name" value="SUGAR_TRANSPORT_1"/>
    <property type="match status" value="2"/>
</dbReference>
<evidence type="ECO:0000259" key="11">
    <source>
        <dbReference type="PROSITE" id="PS50850"/>
    </source>
</evidence>
<dbReference type="PROSITE" id="PS00217">
    <property type="entry name" value="SUGAR_TRANSPORT_2"/>
    <property type="match status" value="1"/>
</dbReference>
<dbReference type="InterPro" id="IPR050360">
    <property type="entry name" value="MFS_Sugar_Transporters"/>
</dbReference>
<dbReference type="InterPro" id="IPR003663">
    <property type="entry name" value="Sugar/inositol_transpt"/>
</dbReference>
<keyword evidence="3 9" id="KW-0813">Transport</keyword>
<feature type="transmembrane region" description="Helical" evidence="10">
    <location>
        <begin position="127"/>
        <end position="148"/>
    </location>
</feature>
<feature type="transmembrane region" description="Helical" evidence="10">
    <location>
        <begin position="355"/>
        <end position="374"/>
    </location>
</feature>
<name>A0A2V1D9C3_9PLEO</name>
<keyword evidence="6 10" id="KW-1133">Transmembrane helix</keyword>
<evidence type="ECO:0000256" key="2">
    <source>
        <dbReference type="ARBA" id="ARBA00010992"/>
    </source>
</evidence>
<dbReference type="FunFam" id="1.20.1250.20:FF:000026">
    <property type="entry name" value="MFS quinate transporter QutD"/>
    <property type="match status" value="1"/>
</dbReference>
<feature type="transmembrane region" description="Helical" evidence="10">
    <location>
        <begin position="102"/>
        <end position="121"/>
    </location>
</feature>
<dbReference type="OrthoDB" id="508119at2759"/>
<dbReference type="InterPro" id="IPR005829">
    <property type="entry name" value="Sugar_transporter_CS"/>
</dbReference>
<feature type="domain" description="Major facilitator superfamily (MFS) profile" evidence="11">
    <location>
        <begin position="28"/>
        <end position="482"/>
    </location>
</feature>
<evidence type="ECO:0000313" key="13">
    <source>
        <dbReference type="Proteomes" id="UP000244855"/>
    </source>
</evidence>
<dbReference type="AlphaFoldDB" id="A0A2V1D9C3"/>
<feature type="transmembrane region" description="Helical" evidence="10">
    <location>
        <begin position="76"/>
        <end position="95"/>
    </location>
</feature>
<dbReference type="STRING" id="97972.A0A2V1D9C3"/>
<keyword evidence="5" id="KW-0672">Quinate metabolism</keyword>
<dbReference type="PANTHER" id="PTHR48022:SF34">
    <property type="entry name" value="MAJOR FACILITATOR SUPERFAMILY (MFS) PROFILE DOMAIN-CONTAINING PROTEIN-RELATED"/>
    <property type="match status" value="1"/>
</dbReference>
<dbReference type="GO" id="GO:0016020">
    <property type="term" value="C:membrane"/>
    <property type="evidence" value="ECO:0007669"/>
    <property type="project" value="UniProtKB-SubCell"/>
</dbReference>
<keyword evidence="7 10" id="KW-0472">Membrane</keyword>
<evidence type="ECO:0000256" key="7">
    <source>
        <dbReference type="ARBA" id="ARBA00023136"/>
    </source>
</evidence>
<feature type="transmembrane region" description="Helical" evidence="10">
    <location>
        <begin position="21"/>
        <end position="41"/>
    </location>
</feature>
<evidence type="ECO:0000256" key="4">
    <source>
        <dbReference type="ARBA" id="ARBA00022692"/>
    </source>
</evidence>
<feature type="transmembrane region" description="Helical" evidence="10">
    <location>
        <begin position="428"/>
        <end position="448"/>
    </location>
</feature>
<comment type="similarity">
    <text evidence="2 9">Belongs to the major facilitator superfamily. Sugar transporter (TC 2.A.1.1) family.</text>
</comment>
<dbReference type="Pfam" id="PF00083">
    <property type="entry name" value="Sugar_tr"/>
    <property type="match status" value="1"/>
</dbReference>
<evidence type="ECO:0000256" key="9">
    <source>
        <dbReference type="RuleBase" id="RU003346"/>
    </source>
</evidence>
<evidence type="ECO:0000256" key="1">
    <source>
        <dbReference type="ARBA" id="ARBA00004141"/>
    </source>
</evidence>
<protein>
    <recommendedName>
        <fullName evidence="8">Quinate transporter</fullName>
    </recommendedName>
</protein>
<dbReference type="PANTHER" id="PTHR48022">
    <property type="entry name" value="PLASTIDIC GLUCOSE TRANSPORTER 4"/>
    <property type="match status" value="1"/>
</dbReference>
<feature type="transmembrane region" description="Helical" evidence="10">
    <location>
        <begin position="394"/>
        <end position="416"/>
    </location>
</feature>